<feature type="compositionally biased region" description="Basic residues" evidence="1">
    <location>
        <begin position="389"/>
        <end position="402"/>
    </location>
</feature>
<organism evidence="2 3">
    <name type="scientific">Bos indicus</name>
    <name type="common">Zebu</name>
    <dbReference type="NCBI Taxonomy" id="9915"/>
    <lineage>
        <taxon>Eukaryota</taxon>
        <taxon>Metazoa</taxon>
        <taxon>Chordata</taxon>
        <taxon>Craniata</taxon>
        <taxon>Vertebrata</taxon>
        <taxon>Euteleostomi</taxon>
        <taxon>Mammalia</taxon>
        <taxon>Eutheria</taxon>
        <taxon>Laurasiatheria</taxon>
        <taxon>Artiodactyla</taxon>
        <taxon>Ruminantia</taxon>
        <taxon>Pecora</taxon>
        <taxon>Bovidae</taxon>
        <taxon>Bovinae</taxon>
        <taxon>Bos</taxon>
    </lineage>
</organism>
<protein>
    <submittedName>
        <fullName evidence="3">Basic proline-rich protein-like</fullName>
    </submittedName>
</protein>
<feature type="compositionally biased region" description="Pro residues" evidence="1">
    <location>
        <begin position="483"/>
        <end position="494"/>
    </location>
</feature>
<keyword evidence="2" id="KW-1185">Reference proteome</keyword>
<feature type="region of interest" description="Disordered" evidence="1">
    <location>
        <begin position="58"/>
        <end position="549"/>
    </location>
</feature>
<feature type="compositionally biased region" description="Low complexity" evidence="1">
    <location>
        <begin position="96"/>
        <end position="106"/>
    </location>
</feature>
<feature type="compositionally biased region" description="Low complexity" evidence="1">
    <location>
        <begin position="178"/>
        <end position="198"/>
    </location>
</feature>
<evidence type="ECO:0000313" key="3">
    <source>
        <dbReference type="RefSeq" id="XP_070641204.1"/>
    </source>
</evidence>
<reference evidence="3" key="1">
    <citation type="submission" date="2025-08" db="UniProtKB">
        <authorList>
            <consortium name="RefSeq"/>
        </authorList>
    </citation>
    <scope>IDENTIFICATION</scope>
    <source>
        <tissue evidence="3">Blood</tissue>
    </source>
</reference>
<feature type="region of interest" description="Disordered" evidence="1">
    <location>
        <begin position="1"/>
        <end position="29"/>
    </location>
</feature>
<sequence length="645" mass="66774">MARPTPFRALATPTTVGEIAQGRPPPPTQVVPTLFSSLRAGLGGWGRKLGGAPHFLTVSAPQKLNRRGPAPPRPPLCALRAPPRRAPRGPGPRPPRGGAMNGTPLPHGGGGPRGRAGSPSQPRARKTKAAPGGTNGALPTPTPLAKTYRSPPPPQNKEASPYPQLQSPPAPPTPDAPAPLWGSGPIGRRGSPSGRPAGLTPSEGGNEPGPGLTPTLSERSFRSAPGPGRAPRAHLPRPEPRNLCPAPPLQACAPPAAAAAAEPGPRRGSRGPGARSRRAPPPRAAPAPRPRPPPPPSPRDARALESFGCRMAARALRRRRRRRGGGAGGSSLPSAEDGAGGEGGKTAAAGEGGTREGPARPVTSAGERPPERRPRPGGRPWAPPPACARPRRRRRRRRRGRGARGPSALPDPGPPHRPPPITLHSPQPAPSPTARGPCALPHPGPPHRPPPRPPACARPRRRERGPRGPCTLPHPQRGLVPGQPLPQDPQPAPSPTAGGGEPGSSATSPHPRTPSPPPRPSPTPKGAASRPAPLPHGLQCAPSPTHPGLPFPHGAGVIQIWKVNNKLTSLPRSALRGRRPSATAHSRVAAQPNLALSGLPSLAARRELLGNSEPNGTRRKASFVDLASTESDLEYQLWILSILIR</sequence>
<dbReference type="GeneID" id="139181616"/>
<gene>
    <name evidence="3" type="primary">LOC139181616</name>
</gene>
<feature type="compositionally biased region" description="Low complexity" evidence="1">
    <location>
        <begin position="249"/>
        <end position="263"/>
    </location>
</feature>
<feature type="compositionally biased region" description="Pro residues" evidence="1">
    <location>
        <begin position="166"/>
        <end position="177"/>
    </location>
</feature>
<proteinExistence type="predicted"/>
<feature type="compositionally biased region" description="Pro residues" evidence="1">
    <location>
        <begin position="440"/>
        <end position="456"/>
    </location>
</feature>
<dbReference type="RefSeq" id="XP_070641204.1">
    <property type="nucleotide sequence ID" value="XM_070785103.1"/>
</dbReference>
<feature type="compositionally biased region" description="Pro residues" evidence="1">
    <location>
        <begin position="511"/>
        <end position="523"/>
    </location>
</feature>
<feature type="compositionally biased region" description="Pro residues" evidence="1">
    <location>
        <begin position="281"/>
        <end position="298"/>
    </location>
</feature>
<accession>A0ABM4S077</accession>
<evidence type="ECO:0000313" key="2">
    <source>
        <dbReference type="Proteomes" id="UP001652663"/>
    </source>
</evidence>
<name>A0ABM4S077_BOSIN</name>
<dbReference type="Proteomes" id="UP001652663">
    <property type="component" value="Chromosome X"/>
</dbReference>
<feature type="compositionally biased region" description="Basic residues" evidence="1">
    <location>
        <begin position="315"/>
        <end position="324"/>
    </location>
</feature>
<feature type="compositionally biased region" description="Pro residues" evidence="1">
    <location>
        <begin position="409"/>
        <end position="431"/>
    </location>
</feature>
<evidence type="ECO:0000256" key="1">
    <source>
        <dbReference type="SAM" id="MobiDB-lite"/>
    </source>
</evidence>